<dbReference type="EMBL" id="QLMJ01000015">
    <property type="protein sequence ID" value="RAK31464.1"/>
    <property type="molecule type" value="Genomic_DNA"/>
</dbReference>
<organism evidence="4 5">
    <name type="scientific">Actinoplanes lutulentus</name>
    <dbReference type="NCBI Taxonomy" id="1287878"/>
    <lineage>
        <taxon>Bacteria</taxon>
        <taxon>Bacillati</taxon>
        <taxon>Actinomycetota</taxon>
        <taxon>Actinomycetes</taxon>
        <taxon>Micromonosporales</taxon>
        <taxon>Micromonosporaceae</taxon>
        <taxon>Actinoplanes</taxon>
    </lineage>
</organism>
<feature type="domain" description="Response regulatory" evidence="3">
    <location>
        <begin position="3"/>
        <end position="118"/>
    </location>
</feature>
<sequence>MNDLLIAEDDEDIAAVLALMLQKTAMPISWVADGVAALETIVASPPAVLLTDIGMPGMGGWELIWAVRGHEHLAEIPIVVLTGYPWNVHTGAVEHGACAVLLKPCPGRELTDIVESLAARGSHAHCPTSTICLDPSNFSV</sequence>
<dbReference type="RefSeq" id="WP_181558028.1">
    <property type="nucleotide sequence ID" value="NZ_JACHWI010000015.1"/>
</dbReference>
<gene>
    <name evidence="4" type="ORF">B0I29_115271</name>
</gene>
<evidence type="ECO:0000313" key="4">
    <source>
        <dbReference type="EMBL" id="RAK31464.1"/>
    </source>
</evidence>
<dbReference type="GO" id="GO:0000160">
    <property type="term" value="P:phosphorelay signal transduction system"/>
    <property type="evidence" value="ECO:0007669"/>
    <property type="project" value="InterPro"/>
</dbReference>
<dbReference type="PANTHER" id="PTHR44591:SF3">
    <property type="entry name" value="RESPONSE REGULATORY DOMAIN-CONTAINING PROTEIN"/>
    <property type="match status" value="1"/>
</dbReference>
<dbReference type="Proteomes" id="UP000249341">
    <property type="component" value="Unassembled WGS sequence"/>
</dbReference>
<dbReference type="AlphaFoldDB" id="A0A327Z6T0"/>
<proteinExistence type="predicted"/>
<feature type="modified residue" description="4-aspartylphosphate" evidence="2">
    <location>
        <position position="52"/>
    </location>
</feature>
<keyword evidence="5" id="KW-1185">Reference proteome</keyword>
<name>A0A327Z6T0_9ACTN</name>
<keyword evidence="1 2" id="KW-0597">Phosphoprotein</keyword>
<evidence type="ECO:0000313" key="5">
    <source>
        <dbReference type="Proteomes" id="UP000249341"/>
    </source>
</evidence>
<evidence type="ECO:0000259" key="3">
    <source>
        <dbReference type="PROSITE" id="PS50110"/>
    </source>
</evidence>
<evidence type="ECO:0000256" key="1">
    <source>
        <dbReference type="ARBA" id="ARBA00022553"/>
    </source>
</evidence>
<evidence type="ECO:0000256" key="2">
    <source>
        <dbReference type="PROSITE-ProRule" id="PRU00169"/>
    </source>
</evidence>
<dbReference type="InterPro" id="IPR001789">
    <property type="entry name" value="Sig_transdc_resp-reg_receiver"/>
</dbReference>
<dbReference type="SUPFAM" id="SSF52172">
    <property type="entry name" value="CheY-like"/>
    <property type="match status" value="1"/>
</dbReference>
<dbReference type="Gene3D" id="3.40.50.2300">
    <property type="match status" value="1"/>
</dbReference>
<dbReference type="PROSITE" id="PS50110">
    <property type="entry name" value="RESPONSE_REGULATORY"/>
    <property type="match status" value="1"/>
</dbReference>
<dbReference type="Pfam" id="PF00072">
    <property type="entry name" value="Response_reg"/>
    <property type="match status" value="1"/>
</dbReference>
<accession>A0A327Z6T0</accession>
<dbReference type="PANTHER" id="PTHR44591">
    <property type="entry name" value="STRESS RESPONSE REGULATOR PROTEIN 1"/>
    <property type="match status" value="1"/>
</dbReference>
<dbReference type="InterPro" id="IPR011006">
    <property type="entry name" value="CheY-like_superfamily"/>
</dbReference>
<comment type="caution">
    <text evidence="4">The sequence shown here is derived from an EMBL/GenBank/DDBJ whole genome shotgun (WGS) entry which is preliminary data.</text>
</comment>
<reference evidence="4 5" key="1">
    <citation type="submission" date="2018-06" db="EMBL/GenBank/DDBJ databases">
        <title>Genomic Encyclopedia of Type Strains, Phase III (KMG-III): the genomes of soil and plant-associated and newly described type strains.</title>
        <authorList>
            <person name="Whitman W."/>
        </authorList>
    </citation>
    <scope>NUCLEOTIDE SEQUENCE [LARGE SCALE GENOMIC DNA]</scope>
    <source>
        <strain evidence="4 5">CGMCC 4.7090</strain>
    </source>
</reference>
<dbReference type="InterPro" id="IPR050595">
    <property type="entry name" value="Bact_response_regulator"/>
</dbReference>
<dbReference type="SMART" id="SM00448">
    <property type="entry name" value="REC"/>
    <property type="match status" value="1"/>
</dbReference>
<protein>
    <submittedName>
        <fullName evidence="4">Response regulator receiver domain-containing protein</fullName>
    </submittedName>
</protein>